<protein>
    <recommendedName>
        <fullName evidence="10">Lysine transporter LysE</fullName>
    </recommendedName>
</protein>
<dbReference type="OrthoDB" id="5638726at2"/>
<dbReference type="InterPro" id="IPR001123">
    <property type="entry name" value="LeuE-type"/>
</dbReference>
<dbReference type="Proteomes" id="UP000065807">
    <property type="component" value="Chromosome"/>
</dbReference>
<evidence type="ECO:0008006" key="10">
    <source>
        <dbReference type="Google" id="ProtNLM"/>
    </source>
</evidence>
<feature type="transmembrane region" description="Helical" evidence="7">
    <location>
        <begin position="170"/>
        <end position="193"/>
    </location>
</feature>
<dbReference type="STRING" id="1555112.LIP_0623"/>
<feature type="transmembrane region" description="Helical" evidence="7">
    <location>
        <begin position="12"/>
        <end position="32"/>
    </location>
</feature>
<proteinExistence type="predicted"/>
<comment type="subcellular location">
    <subcellularLocation>
        <location evidence="1">Cell membrane</location>
        <topology evidence="1">Multi-pass membrane protein</topology>
    </subcellularLocation>
</comment>
<dbReference type="GO" id="GO:0015171">
    <property type="term" value="F:amino acid transmembrane transporter activity"/>
    <property type="evidence" value="ECO:0007669"/>
    <property type="project" value="TreeGrafter"/>
</dbReference>
<keyword evidence="5 7" id="KW-0472">Membrane</keyword>
<dbReference type="Pfam" id="PF01810">
    <property type="entry name" value="LysE"/>
    <property type="match status" value="1"/>
</dbReference>
<feature type="transmembrane region" description="Helical" evidence="7">
    <location>
        <begin position="44"/>
        <end position="69"/>
    </location>
</feature>
<evidence type="ECO:0000313" key="9">
    <source>
        <dbReference type="Proteomes" id="UP000065807"/>
    </source>
</evidence>
<keyword evidence="2" id="KW-1003">Cell membrane</keyword>
<evidence type="ECO:0000313" key="8">
    <source>
        <dbReference type="EMBL" id="BAS26480.1"/>
    </source>
</evidence>
<accession>A0A0K2SHB0</accession>
<dbReference type="GO" id="GO:0005886">
    <property type="term" value="C:plasma membrane"/>
    <property type="evidence" value="ECO:0007669"/>
    <property type="project" value="UniProtKB-SubCell"/>
</dbReference>
<dbReference type="PANTHER" id="PTHR30086:SF20">
    <property type="entry name" value="ARGININE EXPORTER PROTEIN ARGO-RELATED"/>
    <property type="match status" value="1"/>
</dbReference>
<dbReference type="AlphaFoldDB" id="A0A0K2SHB0"/>
<feature type="transmembrane region" description="Helical" evidence="7">
    <location>
        <begin position="75"/>
        <end position="96"/>
    </location>
</feature>
<gene>
    <name evidence="8" type="ORF">LIP_0623</name>
</gene>
<sequence length="230" mass="23517">MTPVGSLVTAYVSGLALGLTMILPIGPQNLFVLTQGLRAGLRGALLAVVTTGLCDTVLIVSGAAGLSAVLNGLPWLRGVLLAVGVLFLFHLGVATLREPLPVDGRLQGPAPGEGAAARDEPAGRGTPGPLPTGAVVARAIGVSWGNPHAILDTVAILGGLIASQPVASRLPFAAGAVSASWLFFLTLAAAGSIFRARMTPRWMRVTQWISGAVMILFGLGFAVEALRELM</sequence>
<evidence type="ECO:0000256" key="6">
    <source>
        <dbReference type="SAM" id="MobiDB-lite"/>
    </source>
</evidence>
<dbReference type="EMBL" id="AP014924">
    <property type="protein sequence ID" value="BAS26480.1"/>
    <property type="molecule type" value="Genomic_DNA"/>
</dbReference>
<dbReference type="KEGG" id="lpil:LIP_0623"/>
<feature type="transmembrane region" description="Helical" evidence="7">
    <location>
        <begin position="205"/>
        <end position="226"/>
    </location>
</feature>
<dbReference type="PANTHER" id="PTHR30086">
    <property type="entry name" value="ARGININE EXPORTER PROTEIN ARGO"/>
    <property type="match status" value="1"/>
</dbReference>
<keyword evidence="3 7" id="KW-0812">Transmembrane</keyword>
<name>A0A0K2SHB0_LIMPI</name>
<keyword evidence="4 7" id="KW-1133">Transmembrane helix</keyword>
<reference evidence="9" key="2">
    <citation type="journal article" date="2016" name="Int. J. Syst. Evol. Microbiol.">
        <title>Complete genome sequence and cell structure of Limnochorda pilosa, a Gram-negative spore-former within the phylum Firmicutes.</title>
        <authorList>
            <person name="Watanabe M."/>
            <person name="Kojima H."/>
            <person name="Fukui M."/>
        </authorList>
    </citation>
    <scope>NUCLEOTIDE SEQUENCE [LARGE SCALE GENOMIC DNA]</scope>
    <source>
        <strain evidence="9">HC45</strain>
    </source>
</reference>
<evidence type="ECO:0000256" key="4">
    <source>
        <dbReference type="ARBA" id="ARBA00022989"/>
    </source>
</evidence>
<reference evidence="9" key="1">
    <citation type="submission" date="2015-07" db="EMBL/GenBank/DDBJ databases">
        <title>Complete genome sequence and phylogenetic analysis of Limnochorda pilosa.</title>
        <authorList>
            <person name="Watanabe M."/>
            <person name="Kojima H."/>
            <person name="Fukui M."/>
        </authorList>
    </citation>
    <scope>NUCLEOTIDE SEQUENCE [LARGE SCALE GENOMIC DNA]</scope>
    <source>
        <strain evidence="9">HC45</strain>
    </source>
</reference>
<keyword evidence="9" id="KW-1185">Reference proteome</keyword>
<dbReference type="RefSeq" id="WP_068134084.1">
    <property type="nucleotide sequence ID" value="NZ_AP014924.1"/>
</dbReference>
<evidence type="ECO:0000256" key="5">
    <source>
        <dbReference type="ARBA" id="ARBA00023136"/>
    </source>
</evidence>
<organism evidence="8 9">
    <name type="scientific">Limnochorda pilosa</name>
    <dbReference type="NCBI Taxonomy" id="1555112"/>
    <lineage>
        <taxon>Bacteria</taxon>
        <taxon>Bacillati</taxon>
        <taxon>Bacillota</taxon>
        <taxon>Limnochordia</taxon>
        <taxon>Limnochordales</taxon>
        <taxon>Limnochordaceae</taxon>
        <taxon>Limnochorda</taxon>
    </lineage>
</organism>
<evidence type="ECO:0000256" key="2">
    <source>
        <dbReference type="ARBA" id="ARBA00022475"/>
    </source>
</evidence>
<evidence type="ECO:0000256" key="3">
    <source>
        <dbReference type="ARBA" id="ARBA00022692"/>
    </source>
</evidence>
<evidence type="ECO:0000256" key="7">
    <source>
        <dbReference type="SAM" id="Phobius"/>
    </source>
</evidence>
<feature type="region of interest" description="Disordered" evidence="6">
    <location>
        <begin position="107"/>
        <end position="128"/>
    </location>
</feature>
<evidence type="ECO:0000256" key="1">
    <source>
        <dbReference type="ARBA" id="ARBA00004651"/>
    </source>
</evidence>